<organism evidence="1">
    <name type="scientific">mine drainage metagenome</name>
    <dbReference type="NCBI Taxonomy" id="410659"/>
    <lineage>
        <taxon>unclassified sequences</taxon>
        <taxon>metagenomes</taxon>
        <taxon>ecological metagenomes</taxon>
    </lineage>
</organism>
<evidence type="ECO:0000313" key="1">
    <source>
        <dbReference type="EMBL" id="OIQ64813.1"/>
    </source>
</evidence>
<dbReference type="AlphaFoldDB" id="A0A1J5PML1"/>
<accession>A0A1J5PML1</accession>
<reference evidence="1" key="1">
    <citation type="submission" date="2016-10" db="EMBL/GenBank/DDBJ databases">
        <title>Sequence of Gallionella enrichment culture.</title>
        <authorList>
            <person name="Poehlein A."/>
            <person name="Muehling M."/>
            <person name="Daniel R."/>
        </authorList>
    </citation>
    <scope>NUCLEOTIDE SEQUENCE</scope>
</reference>
<dbReference type="EMBL" id="MLJW01007816">
    <property type="protein sequence ID" value="OIQ64813.1"/>
    <property type="molecule type" value="Genomic_DNA"/>
</dbReference>
<dbReference type="AntiFam" id="ANF00095">
    <property type="entry name" value="Shadow ORF (opposite ABC transporters)"/>
</dbReference>
<protein>
    <submittedName>
        <fullName evidence="1">Uncharacterized protein</fullName>
    </submittedName>
</protein>
<gene>
    <name evidence="1" type="ORF">GALL_536340</name>
</gene>
<comment type="caution">
    <text evidence="1">The sequence shown here is derived from an EMBL/GenBank/DDBJ whole genome shotgun (WGS) entry which is preliminary data.</text>
</comment>
<sequence length="147" mass="16304">MVGLVGQPDSIQQRQHPHAALRCGHPVQAQRVFHVFIRTEHRQQVEVLKDKAEMVGTKVRQRVVRQLLDRLPGDDHLALVRSVNAADQIQQRGFAATRRAGDHGKAVGANVQVNVAQGRHPDRAQVVGFADLLQNDGIHGVLMDKRS</sequence>
<proteinExistence type="predicted"/>
<name>A0A1J5PML1_9ZZZZ</name>